<organism evidence="1 2">
    <name type="scientific">Thauera mechernichensis</name>
    <dbReference type="NCBI Taxonomy" id="82788"/>
    <lineage>
        <taxon>Bacteria</taxon>
        <taxon>Pseudomonadati</taxon>
        <taxon>Pseudomonadota</taxon>
        <taxon>Betaproteobacteria</taxon>
        <taxon>Rhodocyclales</taxon>
        <taxon>Zoogloeaceae</taxon>
        <taxon>Thauera</taxon>
    </lineage>
</organism>
<protein>
    <recommendedName>
        <fullName evidence="3">DUF2489 domain-containing protein</fullName>
    </recommendedName>
</protein>
<proteinExistence type="predicted"/>
<reference evidence="2" key="1">
    <citation type="journal article" date="2019" name="Int. J. Syst. Evol. Microbiol.">
        <title>The Global Catalogue of Microorganisms (GCM) 10K type strain sequencing project: providing services to taxonomists for standard genome sequencing and annotation.</title>
        <authorList>
            <consortium name="The Broad Institute Genomics Platform"/>
            <consortium name="The Broad Institute Genome Sequencing Center for Infectious Disease"/>
            <person name="Wu L."/>
            <person name="Ma J."/>
        </authorList>
    </citation>
    <scope>NUCLEOTIDE SEQUENCE [LARGE SCALE GENOMIC DNA]</scope>
    <source>
        <strain evidence="2">CCUG 48884</strain>
    </source>
</reference>
<dbReference type="RefSeq" id="WP_277832369.1">
    <property type="nucleotide sequence ID" value="NZ_JARQZE010000004.1"/>
</dbReference>
<name>A0ABW3WH66_9RHOO</name>
<accession>A0ABW3WH66</accession>
<gene>
    <name evidence="1" type="ORF">ACFQ4M_13360</name>
</gene>
<dbReference type="EMBL" id="JBHTMC010000026">
    <property type="protein sequence ID" value="MFD1264568.1"/>
    <property type="molecule type" value="Genomic_DNA"/>
</dbReference>
<sequence length="98" mass="10545">MADLHLTCSTFPAAAAARFVATLLRAEETDLVLALAVRNATATESAMIFKAHAMLHGDVEAADQWMEEYPALLERDRLTVRAKALADLVDAVAETCTA</sequence>
<dbReference type="Proteomes" id="UP001597158">
    <property type="component" value="Unassembled WGS sequence"/>
</dbReference>
<comment type="caution">
    <text evidence="1">The sequence shown here is derived from an EMBL/GenBank/DDBJ whole genome shotgun (WGS) entry which is preliminary data.</text>
</comment>
<keyword evidence="2" id="KW-1185">Reference proteome</keyword>
<evidence type="ECO:0000313" key="1">
    <source>
        <dbReference type="EMBL" id="MFD1264568.1"/>
    </source>
</evidence>
<evidence type="ECO:0008006" key="3">
    <source>
        <dbReference type="Google" id="ProtNLM"/>
    </source>
</evidence>
<evidence type="ECO:0000313" key="2">
    <source>
        <dbReference type="Proteomes" id="UP001597158"/>
    </source>
</evidence>